<evidence type="ECO:0000313" key="1">
    <source>
        <dbReference type="EMBL" id="GAO48763.1"/>
    </source>
</evidence>
<dbReference type="AlphaFoldDB" id="A0A0E9NG25"/>
<protein>
    <submittedName>
        <fullName evidence="1">Uncharacterized protein</fullName>
    </submittedName>
</protein>
<keyword evidence="2" id="KW-1185">Reference proteome</keyword>
<proteinExistence type="predicted"/>
<comment type="caution">
    <text evidence="1">The sequence shown here is derived from an EMBL/GenBank/DDBJ whole genome shotgun (WGS) entry which is preliminary data.</text>
</comment>
<reference evidence="1 2" key="3">
    <citation type="journal article" date="2015" name="Genome Announc.">
        <title>Draft Genome Sequence of the Archiascomycetous Yeast Saitoella complicata.</title>
        <authorList>
            <person name="Yamauchi K."/>
            <person name="Kondo S."/>
            <person name="Hamamoto M."/>
            <person name="Takahashi Y."/>
            <person name="Ogura Y."/>
            <person name="Hayashi T."/>
            <person name="Nishida H."/>
        </authorList>
    </citation>
    <scope>NUCLEOTIDE SEQUENCE [LARGE SCALE GENOMIC DNA]</scope>
    <source>
        <strain evidence="1 2">NRRL Y-17804</strain>
    </source>
</reference>
<reference evidence="1 2" key="1">
    <citation type="journal article" date="2011" name="J. Gen. Appl. Microbiol.">
        <title>Draft genome sequencing of the enigmatic yeast Saitoella complicata.</title>
        <authorList>
            <person name="Nishida H."/>
            <person name="Hamamoto M."/>
            <person name="Sugiyama J."/>
        </authorList>
    </citation>
    <scope>NUCLEOTIDE SEQUENCE [LARGE SCALE GENOMIC DNA]</scope>
    <source>
        <strain evidence="1 2">NRRL Y-17804</strain>
    </source>
</reference>
<sequence length="120" mass="13144">MLKLFDVSSCVGVTRTVEGIVKQLVRGHCGGTENGEVDTAKGRPHAILAYLQLSGAFYRRGCSPTIREKLGPHQLSLRRRGRKVEMMPPKGSALEVLDTERFALVLVPPQTYKGLDVPVS</sequence>
<evidence type="ECO:0000313" key="2">
    <source>
        <dbReference type="Proteomes" id="UP000033140"/>
    </source>
</evidence>
<reference evidence="1 2" key="2">
    <citation type="journal article" date="2014" name="J. Gen. Appl. Microbiol.">
        <title>The early diverging ascomycetous budding yeast Saitoella complicata has three histone deacetylases belonging to the Clr6, Hos2, and Rpd3 lineages.</title>
        <authorList>
            <person name="Nishida H."/>
            <person name="Matsumoto T."/>
            <person name="Kondo S."/>
            <person name="Hamamoto M."/>
            <person name="Yoshikawa H."/>
        </authorList>
    </citation>
    <scope>NUCLEOTIDE SEQUENCE [LARGE SCALE GENOMIC DNA]</scope>
    <source>
        <strain evidence="1 2">NRRL Y-17804</strain>
    </source>
</reference>
<gene>
    <name evidence="1" type="ORF">G7K_2932-t1</name>
</gene>
<dbReference type="Proteomes" id="UP000033140">
    <property type="component" value="Unassembled WGS sequence"/>
</dbReference>
<organism evidence="1 2">
    <name type="scientific">Saitoella complicata (strain BCRC 22490 / CBS 7301 / JCM 7358 / NBRC 10748 / NRRL Y-17804)</name>
    <dbReference type="NCBI Taxonomy" id="698492"/>
    <lineage>
        <taxon>Eukaryota</taxon>
        <taxon>Fungi</taxon>
        <taxon>Dikarya</taxon>
        <taxon>Ascomycota</taxon>
        <taxon>Taphrinomycotina</taxon>
        <taxon>Taphrinomycotina incertae sedis</taxon>
        <taxon>Saitoella</taxon>
    </lineage>
</organism>
<accession>A0A0E9NG25</accession>
<dbReference type="EMBL" id="BACD03000017">
    <property type="protein sequence ID" value="GAO48763.1"/>
    <property type="molecule type" value="Genomic_DNA"/>
</dbReference>
<name>A0A0E9NG25_SAICN</name>